<dbReference type="Pfam" id="PF00355">
    <property type="entry name" value="Rieske"/>
    <property type="match status" value="1"/>
</dbReference>
<evidence type="ECO:0000256" key="6">
    <source>
        <dbReference type="ARBA" id="ARBA00023004"/>
    </source>
</evidence>
<dbReference type="PROSITE" id="PS51296">
    <property type="entry name" value="RIESKE"/>
    <property type="match status" value="1"/>
</dbReference>
<comment type="caution">
    <text evidence="10">The sequence shown here is derived from an EMBL/GenBank/DDBJ whole genome shotgun (WGS) entry which is preliminary data.</text>
</comment>
<keyword evidence="5" id="KW-0560">Oxidoreductase</keyword>
<feature type="domain" description="Rieske" evidence="9">
    <location>
        <begin position="53"/>
        <end position="158"/>
    </location>
</feature>
<comment type="cofactor">
    <cofactor evidence="1">
        <name>Fe cation</name>
        <dbReference type="ChEBI" id="CHEBI:24875"/>
    </cofactor>
</comment>
<dbReference type="Gene3D" id="3.90.380.10">
    <property type="entry name" value="Naphthalene 1,2-dioxygenase Alpha Subunit, Chain A, domain 1"/>
    <property type="match status" value="1"/>
</dbReference>
<sequence>MIVRTESMTMIDPTRVRAALAQRRDNFSLPQPFYTDDAFHQLDIDAVFNDEWLFACNVCELREPGDYLTLEIGPTSAIVLRDNDGEIRAFFNTCRHRGSRICLDEKGRAHRLTCAYHQWVYELDGSLLHARQMPAGFEREAYGLRPVHVEIVCGMVYICLADTPPDIARFRDAVTPYIAPHQPWRTKVAAVSTMIEDANWKLVIENNRECYHCAGNHPELLATLIEFALPDDPAGSGDFRLLMDAQAAKWERHGLPHLPADGGDEFRCIRLPFHRGAVSFTPDGSPACAKLLGDLTEPDLGSVRMFRVPNNWNHFLADHIIHFRILPLSASRTMLRTTWLVHEDAVEGVDYDIDKLTSVWNATNTQDARLAANNQLGVGSIAYTPGPYAPSEFMLRNFTNWYANKLASYLDGTHAHRSIELKVSNG</sequence>
<keyword evidence="4" id="KW-0479">Metal-binding</keyword>
<dbReference type="CDD" id="cd03469">
    <property type="entry name" value="Rieske_RO_Alpha_N"/>
    <property type="match status" value="1"/>
</dbReference>
<evidence type="ECO:0000256" key="8">
    <source>
        <dbReference type="ARBA" id="ARBA00023027"/>
    </source>
</evidence>
<evidence type="ECO:0000256" key="5">
    <source>
        <dbReference type="ARBA" id="ARBA00023002"/>
    </source>
</evidence>
<dbReference type="STRING" id="1071679.BG57_32690"/>
<dbReference type="EMBL" id="JFHE01000009">
    <property type="protein sequence ID" value="KDR35097.1"/>
    <property type="molecule type" value="Genomic_DNA"/>
</dbReference>
<name>A0A069P3S7_9BURK</name>
<dbReference type="PRINTS" id="PR00090">
    <property type="entry name" value="RNGDIOXGNASE"/>
</dbReference>
<accession>A0A069P3S7</accession>
<dbReference type="CDD" id="cd08884">
    <property type="entry name" value="RHO_alpha_C_GbcA-like"/>
    <property type="match status" value="1"/>
</dbReference>
<dbReference type="Proteomes" id="UP000027439">
    <property type="component" value="Unassembled WGS sequence"/>
</dbReference>
<dbReference type="Gene3D" id="2.102.10.10">
    <property type="entry name" value="Rieske [2Fe-2S] iron-sulphur domain"/>
    <property type="match status" value="1"/>
</dbReference>
<dbReference type="GO" id="GO:0051537">
    <property type="term" value="F:2 iron, 2 sulfur cluster binding"/>
    <property type="evidence" value="ECO:0007669"/>
    <property type="project" value="UniProtKB-KW"/>
</dbReference>
<dbReference type="AlphaFoldDB" id="A0A069P3S7"/>
<evidence type="ECO:0000313" key="11">
    <source>
        <dbReference type="Proteomes" id="UP000027439"/>
    </source>
</evidence>
<keyword evidence="8" id="KW-0520">NAD</keyword>
<dbReference type="InterPro" id="IPR036922">
    <property type="entry name" value="Rieske_2Fe-2S_sf"/>
</dbReference>
<dbReference type="SUPFAM" id="SSF55961">
    <property type="entry name" value="Bet v1-like"/>
    <property type="match status" value="1"/>
</dbReference>
<comment type="similarity">
    <text evidence="2">Belongs to the bacterial ring-hydroxylating dioxygenase alpha subunit family.</text>
</comment>
<proteinExistence type="inferred from homology"/>
<dbReference type="InterPro" id="IPR001663">
    <property type="entry name" value="Rng_hydr_dOase-A"/>
</dbReference>
<gene>
    <name evidence="10" type="ORF">BG57_32690</name>
</gene>
<dbReference type="InterPro" id="IPR015879">
    <property type="entry name" value="Ring_hydroxy_dOase_asu_C_dom"/>
</dbReference>
<keyword evidence="3" id="KW-0001">2Fe-2S</keyword>
<evidence type="ECO:0000256" key="4">
    <source>
        <dbReference type="ARBA" id="ARBA00022723"/>
    </source>
</evidence>
<dbReference type="GO" id="GO:0016491">
    <property type="term" value="F:oxidoreductase activity"/>
    <property type="evidence" value="ECO:0007669"/>
    <property type="project" value="UniProtKB-KW"/>
</dbReference>
<evidence type="ECO:0000256" key="1">
    <source>
        <dbReference type="ARBA" id="ARBA00001962"/>
    </source>
</evidence>
<dbReference type="PANTHER" id="PTHR43756:SF5">
    <property type="entry name" value="CHOLINE MONOOXYGENASE, CHLOROPLASTIC"/>
    <property type="match status" value="1"/>
</dbReference>
<dbReference type="GO" id="GO:0005506">
    <property type="term" value="F:iron ion binding"/>
    <property type="evidence" value="ECO:0007669"/>
    <property type="project" value="InterPro"/>
</dbReference>
<evidence type="ECO:0000256" key="3">
    <source>
        <dbReference type="ARBA" id="ARBA00022714"/>
    </source>
</evidence>
<dbReference type="PROSITE" id="PS00570">
    <property type="entry name" value="RING_HYDROXYL_ALPHA"/>
    <property type="match status" value="1"/>
</dbReference>
<dbReference type="eggNOG" id="COG4638">
    <property type="taxonomic scope" value="Bacteria"/>
</dbReference>
<evidence type="ECO:0000256" key="7">
    <source>
        <dbReference type="ARBA" id="ARBA00023014"/>
    </source>
</evidence>
<dbReference type="Pfam" id="PF00848">
    <property type="entry name" value="Ring_hydroxyl_A"/>
    <property type="match status" value="1"/>
</dbReference>
<evidence type="ECO:0000259" key="9">
    <source>
        <dbReference type="PROSITE" id="PS51296"/>
    </source>
</evidence>
<protein>
    <submittedName>
        <fullName evidence="10">Rieske (2Fe-2S) protein</fullName>
    </submittedName>
</protein>
<evidence type="ECO:0000313" key="10">
    <source>
        <dbReference type="EMBL" id="KDR35097.1"/>
    </source>
</evidence>
<dbReference type="SUPFAM" id="SSF50022">
    <property type="entry name" value="ISP domain"/>
    <property type="match status" value="1"/>
</dbReference>
<reference evidence="10 11" key="1">
    <citation type="submission" date="2014-03" db="EMBL/GenBank/DDBJ databases">
        <title>Draft Genome Sequences of Four Burkholderia Strains.</title>
        <authorList>
            <person name="Liu X.Y."/>
            <person name="Li C.X."/>
            <person name="Xu J.H."/>
        </authorList>
    </citation>
    <scope>NUCLEOTIDE SEQUENCE [LARGE SCALE GENOMIC DNA]</scope>
    <source>
        <strain evidence="10 11">R27</strain>
    </source>
</reference>
<dbReference type="InterPro" id="IPR017941">
    <property type="entry name" value="Rieske_2Fe-2S"/>
</dbReference>
<organism evidence="10 11">
    <name type="scientific">Caballeronia grimmiae</name>
    <dbReference type="NCBI Taxonomy" id="1071679"/>
    <lineage>
        <taxon>Bacteria</taxon>
        <taxon>Pseudomonadati</taxon>
        <taxon>Pseudomonadota</taxon>
        <taxon>Betaproteobacteria</taxon>
        <taxon>Burkholderiales</taxon>
        <taxon>Burkholderiaceae</taxon>
        <taxon>Caballeronia</taxon>
    </lineage>
</organism>
<evidence type="ECO:0000256" key="2">
    <source>
        <dbReference type="ARBA" id="ARBA00008751"/>
    </source>
</evidence>
<keyword evidence="7" id="KW-0411">Iron-sulfur</keyword>
<dbReference type="InterPro" id="IPR015881">
    <property type="entry name" value="ARHD_Rieske_2Fe_2S"/>
</dbReference>
<dbReference type="PANTHER" id="PTHR43756">
    <property type="entry name" value="CHOLINE MONOOXYGENASE, CHLOROPLASTIC"/>
    <property type="match status" value="1"/>
</dbReference>
<keyword evidence="6" id="KW-0408">Iron</keyword>